<organism evidence="2">
    <name type="scientific">Anopheles sinensis</name>
    <name type="common">Mosquito</name>
    <dbReference type="NCBI Taxonomy" id="74873"/>
    <lineage>
        <taxon>Eukaryota</taxon>
        <taxon>Metazoa</taxon>
        <taxon>Ecdysozoa</taxon>
        <taxon>Arthropoda</taxon>
        <taxon>Hexapoda</taxon>
        <taxon>Insecta</taxon>
        <taxon>Pterygota</taxon>
        <taxon>Neoptera</taxon>
        <taxon>Endopterygota</taxon>
        <taxon>Diptera</taxon>
        <taxon>Nematocera</taxon>
        <taxon>Culicoidea</taxon>
        <taxon>Culicidae</taxon>
        <taxon>Anophelinae</taxon>
        <taxon>Anopheles</taxon>
    </lineage>
</organism>
<dbReference type="VEuPathDB" id="VectorBase:ASIC018870"/>
<accession>A0A084WK19</accession>
<sequence length="51" mass="5607">MNCGETEREPTDRPTDSFTDPIKEVHPWAINKPYASPTGSDILCYGGKAPL</sequence>
<evidence type="ECO:0000313" key="4">
    <source>
        <dbReference type="Proteomes" id="UP000030765"/>
    </source>
</evidence>
<dbReference type="EnsemblMetazoa" id="ASIC018870-RA">
    <property type="protein sequence ID" value="ASIC018870-PA"/>
    <property type="gene ID" value="ASIC018870"/>
</dbReference>
<keyword evidence="4" id="KW-1185">Reference proteome</keyword>
<reference evidence="3" key="2">
    <citation type="submission" date="2020-05" db="UniProtKB">
        <authorList>
            <consortium name="EnsemblMetazoa"/>
        </authorList>
    </citation>
    <scope>IDENTIFICATION</scope>
</reference>
<evidence type="ECO:0000256" key="1">
    <source>
        <dbReference type="SAM" id="MobiDB-lite"/>
    </source>
</evidence>
<protein>
    <submittedName>
        <fullName evidence="2 3">Uncharacterized protein</fullName>
    </submittedName>
</protein>
<evidence type="ECO:0000313" key="3">
    <source>
        <dbReference type="EnsemblMetazoa" id="ASIC018870-PA"/>
    </source>
</evidence>
<evidence type="ECO:0000313" key="2">
    <source>
        <dbReference type="EMBL" id="KFB50563.1"/>
    </source>
</evidence>
<dbReference type="EMBL" id="KE525349">
    <property type="protein sequence ID" value="KFB50563.1"/>
    <property type="molecule type" value="Genomic_DNA"/>
</dbReference>
<proteinExistence type="predicted"/>
<feature type="region of interest" description="Disordered" evidence="1">
    <location>
        <begin position="1"/>
        <end position="22"/>
    </location>
</feature>
<gene>
    <name evidence="2" type="ORF">ZHAS_00018870</name>
</gene>
<dbReference type="EMBL" id="ATLV01024093">
    <property type="status" value="NOT_ANNOTATED_CDS"/>
    <property type="molecule type" value="Genomic_DNA"/>
</dbReference>
<dbReference type="Proteomes" id="UP000030765">
    <property type="component" value="Unassembled WGS sequence"/>
</dbReference>
<dbReference type="AlphaFoldDB" id="A0A084WK19"/>
<name>A0A084WK19_ANOSI</name>
<reference evidence="2 4" key="1">
    <citation type="journal article" date="2014" name="BMC Genomics">
        <title>Genome sequence of Anopheles sinensis provides insight into genetics basis of mosquito competence for malaria parasites.</title>
        <authorList>
            <person name="Zhou D."/>
            <person name="Zhang D."/>
            <person name="Ding G."/>
            <person name="Shi L."/>
            <person name="Hou Q."/>
            <person name="Ye Y."/>
            <person name="Xu Y."/>
            <person name="Zhou H."/>
            <person name="Xiong C."/>
            <person name="Li S."/>
            <person name="Yu J."/>
            <person name="Hong S."/>
            <person name="Yu X."/>
            <person name="Zou P."/>
            <person name="Chen C."/>
            <person name="Chang X."/>
            <person name="Wang W."/>
            <person name="Lv Y."/>
            <person name="Sun Y."/>
            <person name="Ma L."/>
            <person name="Shen B."/>
            <person name="Zhu C."/>
        </authorList>
    </citation>
    <scope>NUCLEOTIDE SEQUENCE [LARGE SCALE GENOMIC DNA]</scope>
</reference>